<evidence type="ECO:0000313" key="5">
    <source>
        <dbReference type="Proteomes" id="UP000077671"/>
    </source>
</evidence>
<dbReference type="InterPro" id="IPR010754">
    <property type="entry name" value="OPA3-like"/>
</dbReference>
<dbReference type="PANTHER" id="PTHR12499:SF0">
    <property type="entry name" value="OPTIC ATROPHY 3 PROTEIN"/>
    <property type="match status" value="1"/>
</dbReference>
<dbReference type="GO" id="GO:0019216">
    <property type="term" value="P:regulation of lipid metabolic process"/>
    <property type="evidence" value="ECO:0007669"/>
    <property type="project" value="TreeGrafter"/>
</dbReference>
<dbReference type="Pfam" id="PF07047">
    <property type="entry name" value="OPA3"/>
    <property type="match status" value="1"/>
</dbReference>
<name>A0A177VEK4_9BASI</name>
<accession>A0A177VEK4</accession>
<dbReference type="PANTHER" id="PTHR12499">
    <property type="entry name" value="OPTIC ATROPHY 3 PROTEIN OPA3"/>
    <property type="match status" value="1"/>
</dbReference>
<feature type="compositionally biased region" description="Low complexity" evidence="3">
    <location>
        <begin position="171"/>
        <end position="189"/>
    </location>
</feature>
<sequence length="322" mass="33944">MASAKVATLAIRTLAKPIATQIKSQAADHPTFRAFCIGLAQVMHRVEMRARSNLLGANTEHQKIRPLSESKAIANGANAISEGFLFAVAAALIIGESFRSSRSNAKQRNRTEEAVEELRDSVKELAGMVGLSVEELEERRRVRREREAAEKEGGGGGGQIEGGGAGEEGQEAGTPSSDLSSSSSSSIAPPLSPRKELEQERLERERLQRAVQVLLQLALRRGWVQGQDALDLDAVMSGRDEEAKKKEENEGAGAGAGVGRRGVDGQGGEGMGVGERIAALGRSSVVVLPGNGSELSLSNAIAAAVAEQQPSFTSDSLPEQLS</sequence>
<dbReference type="EMBL" id="LWDD02000036">
    <property type="protein sequence ID" value="KAE8264964.1"/>
    <property type="molecule type" value="Genomic_DNA"/>
</dbReference>
<protein>
    <recommendedName>
        <fullName evidence="6">OPA3-like protein</fullName>
    </recommendedName>
</protein>
<feature type="compositionally biased region" description="Gly residues" evidence="3">
    <location>
        <begin position="252"/>
        <end position="269"/>
    </location>
</feature>
<evidence type="ECO:0008006" key="6">
    <source>
        <dbReference type="Google" id="ProtNLM"/>
    </source>
</evidence>
<dbReference type="AlphaFoldDB" id="A0A177VEK4"/>
<proteinExistence type="inferred from homology"/>
<evidence type="ECO:0000313" key="4">
    <source>
        <dbReference type="EMBL" id="KAE8264964.1"/>
    </source>
</evidence>
<evidence type="ECO:0000256" key="3">
    <source>
        <dbReference type="SAM" id="MobiDB-lite"/>
    </source>
</evidence>
<reference evidence="4" key="1">
    <citation type="submission" date="2016-04" db="EMBL/GenBank/DDBJ databases">
        <authorList>
            <person name="Nguyen H.D."/>
            <person name="Kesanakurti P."/>
            <person name="Cullis J."/>
            <person name="Levesque C.A."/>
            <person name="Hambleton S."/>
        </authorList>
    </citation>
    <scope>NUCLEOTIDE SEQUENCE</scope>
    <source>
        <strain evidence="4">DAOMC 238032</strain>
    </source>
</reference>
<dbReference type="GO" id="GO:0005739">
    <property type="term" value="C:mitochondrion"/>
    <property type="evidence" value="ECO:0007669"/>
    <property type="project" value="TreeGrafter"/>
</dbReference>
<organism evidence="4 5">
    <name type="scientific">Tilletia caries</name>
    <name type="common">wheat bunt fungus</name>
    <dbReference type="NCBI Taxonomy" id="13290"/>
    <lineage>
        <taxon>Eukaryota</taxon>
        <taxon>Fungi</taxon>
        <taxon>Dikarya</taxon>
        <taxon>Basidiomycota</taxon>
        <taxon>Ustilaginomycotina</taxon>
        <taxon>Exobasidiomycetes</taxon>
        <taxon>Tilletiales</taxon>
        <taxon>Tilletiaceae</taxon>
        <taxon>Tilletia</taxon>
    </lineage>
</organism>
<feature type="region of interest" description="Disordered" evidence="3">
    <location>
        <begin position="241"/>
        <end position="269"/>
    </location>
</feature>
<feature type="compositionally biased region" description="Basic and acidic residues" evidence="3">
    <location>
        <begin position="140"/>
        <end position="153"/>
    </location>
</feature>
<reference evidence="4" key="2">
    <citation type="journal article" date="2019" name="IMA Fungus">
        <title>Genome sequencing and comparison of five Tilletia species to identify candidate genes for the detection of regulated species infecting wheat.</title>
        <authorList>
            <person name="Nguyen H.D.T."/>
            <person name="Sultana T."/>
            <person name="Kesanakurti P."/>
            <person name="Hambleton S."/>
        </authorList>
    </citation>
    <scope>NUCLEOTIDE SEQUENCE</scope>
    <source>
        <strain evidence="4">DAOMC 238032</strain>
    </source>
</reference>
<feature type="compositionally biased region" description="Gly residues" evidence="3">
    <location>
        <begin position="154"/>
        <end position="167"/>
    </location>
</feature>
<dbReference type="Proteomes" id="UP000077671">
    <property type="component" value="Unassembled WGS sequence"/>
</dbReference>
<gene>
    <name evidence="4" type="ORF">A4X03_0g585</name>
</gene>
<keyword evidence="2" id="KW-0175">Coiled coil</keyword>
<feature type="region of interest" description="Disordered" evidence="3">
    <location>
        <begin position="140"/>
        <end position="200"/>
    </location>
</feature>
<comment type="similarity">
    <text evidence="1">Belongs to the OPA3 family.</text>
</comment>
<evidence type="ECO:0000256" key="1">
    <source>
        <dbReference type="ARBA" id="ARBA00007584"/>
    </source>
</evidence>
<comment type="caution">
    <text evidence="4">The sequence shown here is derived from an EMBL/GenBank/DDBJ whole genome shotgun (WGS) entry which is preliminary data.</text>
</comment>
<evidence type="ECO:0000256" key="2">
    <source>
        <dbReference type="ARBA" id="ARBA00023054"/>
    </source>
</evidence>